<protein>
    <submittedName>
        <fullName evidence="1 3">Uncharacterized protein</fullName>
    </submittedName>
</protein>
<reference evidence="1 2" key="2">
    <citation type="submission" date="2018-11" db="EMBL/GenBank/DDBJ databases">
        <authorList>
            <consortium name="Pathogen Informatics"/>
        </authorList>
    </citation>
    <scope>NUCLEOTIDE SEQUENCE [LARGE SCALE GENOMIC DNA]</scope>
</reference>
<dbReference type="Proteomes" id="UP000280834">
    <property type="component" value="Unassembled WGS sequence"/>
</dbReference>
<evidence type="ECO:0000313" key="1">
    <source>
        <dbReference type="EMBL" id="VDO08102.1"/>
    </source>
</evidence>
<dbReference type="EMBL" id="UZAG01000345">
    <property type="protein sequence ID" value="VDO08102.1"/>
    <property type="molecule type" value="Genomic_DNA"/>
</dbReference>
<sequence length="44" mass="5332">MLETITESENFLTIWTHVKFSIHAYAFVRRKEKRNNLIINQLLL</sequence>
<dbReference type="AlphaFoldDB" id="A0A0R3Q4L2"/>
<reference evidence="3" key="1">
    <citation type="submission" date="2017-02" db="UniProtKB">
        <authorList>
            <consortium name="WormBaseParasite"/>
        </authorList>
    </citation>
    <scope>IDENTIFICATION</scope>
</reference>
<evidence type="ECO:0000313" key="2">
    <source>
        <dbReference type="Proteomes" id="UP000280834"/>
    </source>
</evidence>
<accession>A0A0R3Q4L2</accession>
<name>A0A0R3Q4L2_9BILA</name>
<organism evidence="3">
    <name type="scientific">Brugia timori</name>
    <dbReference type="NCBI Taxonomy" id="42155"/>
    <lineage>
        <taxon>Eukaryota</taxon>
        <taxon>Metazoa</taxon>
        <taxon>Ecdysozoa</taxon>
        <taxon>Nematoda</taxon>
        <taxon>Chromadorea</taxon>
        <taxon>Rhabditida</taxon>
        <taxon>Spirurina</taxon>
        <taxon>Spiruromorpha</taxon>
        <taxon>Filarioidea</taxon>
        <taxon>Onchocercidae</taxon>
        <taxon>Brugia</taxon>
    </lineage>
</organism>
<proteinExistence type="predicted"/>
<keyword evidence="2" id="KW-1185">Reference proteome</keyword>
<gene>
    <name evidence="1" type="ORF">BTMF_LOCUS594</name>
</gene>
<dbReference type="WBParaSite" id="BTMF_0000124701-mRNA-1">
    <property type="protein sequence ID" value="BTMF_0000124701-mRNA-1"/>
    <property type="gene ID" value="BTMF_0000124701"/>
</dbReference>
<evidence type="ECO:0000313" key="3">
    <source>
        <dbReference type="WBParaSite" id="BTMF_0000124701-mRNA-1"/>
    </source>
</evidence>